<reference evidence="3" key="2">
    <citation type="submission" date="2025-08" db="UniProtKB">
        <authorList>
            <consortium name="RefSeq"/>
        </authorList>
    </citation>
    <scope>IDENTIFICATION</scope>
    <source>
        <tissue evidence="3">Leaf</tissue>
    </source>
</reference>
<reference evidence="2" key="1">
    <citation type="journal article" date="2014" name="Nat. Commun.">
        <title>The emerging biofuel crop Camelina sativa retains a highly undifferentiated hexaploid genome structure.</title>
        <authorList>
            <person name="Kagale S."/>
            <person name="Koh C."/>
            <person name="Nixon J."/>
            <person name="Bollina V."/>
            <person name="Clarke W.E."/>
            <person name="Tuteja R."/>
            <person name="Spillane C."/>
            <person name="Robinson S.J."/>
            <person name="Links M.G."/>
            <person name="Clarke C."/>
            <person name="Higgins E.E."/>
            <person name="Huebert T."/>
            <person name="Sharpe A.G."/>
            <person name="Parkin I.A."/>
        </authorList>
    </citation>
    <scope>NUCLEOTIDE SEQUENCE [LARGE SCALE GENOMIC DNA]</scope>
    <source>
        <strain evidence="2">cv. DH55</strain>
    </source>
</reference>
<accession>A0ABM0XPU4</accession>
<dbReference type="Proteomes" id="UP000694864">
    <property type="component" value="Chromosome 19"/>
</dbReference>
<feature type="region of interest" description="Disordered" evidence="1">
    <location>
        <begin position="67"/>
        <end position="165"/>
    </location>
</feature>
<dbReference type="RefSeq" id="XP_010489101.1">
    <property type="nucleotide sequence ID" value="XM_010490799.1"/>
</dbReference>
<proteinExistence type="predicted"/>
<keyword evidence="2" id="KW-1185">Reference proteome</keyword>
<gene>
    <name evidence="3" type="primary">LOC104766833</name>
</gene>
<feature type="region of interest" description="Disordered" evidence="1">
    <location>
        <begin position="1"/>
        <end position="25"/>
    </location>
</feature>
<feature type="compositionally biased region" description="Basic and acidic residues" evidence="1">
    <location>
        <begin position="108"/>
        <end position="127"/>
    </location>
</feature>
<sequence length="165" mass="18364">MTSSATSSGTFIRTHKGLSSKSSKQLRSLMRIQKRMRDKVSFTLLLGRAPTHSSTTEVFRRCPDCSNQMEAETRDSTDALLGQTTRDSTDSLPRLTTRDSTDALPRLTTRDSTDAPGREAMRLDRHATWTRSQEEASASHSTDHAKHPTSSTSMIKSSEDFTLKL</sequence>
<organism evidence="2 3">
    <name type="scientific">Camelina sativa</name>
    <name type="common">False flax</name>
    <name type="synonym">Myagrum sativum</name>
    <dbReference type="NCBI Taxonomy" id="90675"/>
    <lineage>
        <taxon>Eukaryota</taxon>
        <taxon>Viridiplantae</taxon>
        <taxon>Streptophyta</taxon>
        <taxon>Embryophyta</taxon>
        <taxon>Tracheophyta</taxon>
        <taxon>Spermatophyta</taxon>
        <taxon>Magnoliopsida</taxon>
        <taxon>eudicotyledons</taxon>
        <taxon>Gunneridae</taxon>
        <taxon>Pentapetalae</taxon>
        <taxon>rosids</taxon>
        <taxon>malvids</taxon>
        <taxon>Brassicales</taxon>
        <taxon>Brassicaceae</taxon>
        <taxon>Camelineae</taxon>
        <taxon>Camelina</taxon>
    </lineage>
</organism>
<protein>
    <submittedName>
        <fullName evidence="3">Uncharacterized protein LOC104766833</fullName>
    </submittedName>
</protein>
<name>A0ABM0XPU4_CAMSA</name>
<feature type="compositionally biased region" description="Polar residues" evidence="1">
    <location>
        <begin position="1"/>
        <end position="11"/>
    </location>
</feature>
<dbReference type="GeneID" id="104766833"/>
<evidence type="ECO:0000256" key="1">
    <source>
        <dbReference type="SAM" id="MobiDB-lite"/>
    </source>
</evidence>
<feature type="compositionally biased region" description="Polar residues" evidence="1">
    <location>
        <begin position="129"/>
        <end position="140"/>
    </location>
</feature>
<evidence type="ECO:0000313" key="2">
    <source>
        <dbReference type="Proteomes" id="UP000694864"/>
    </source>
</evidence>
<evidence type="ECO:0000313" key="3">
    <source>
        <dbReference type="RefSeq" id="XP_010489101.1"/>
    </source>
</evidence>